<keyword evidence="3" id="KW-1185">Reference proteome</keyword>
<dbReference type="OrthoDB" id="8062037at2759"/>
<protein>
    <submittedName>
        <fullName evidence="2">Uncharacterized protein</fullName>
    </submittedName>
</protein>
<evidence type="ECO:0000256" key="1">
    <source>
        <dbReference type="SAM" id="MobiDB-lite"/>
    </source>
</evidence>
<gene>
    <name evidence="2" type="ORF">Celaphus_00015626</name>
</gene>
<feature type="region of interest" description="Disordered" evidence="1">
    <location>
        <begin position="46"/>
        <end position="80"/>
    </location>
</feature>
<proteinExistence type="predicted"/>
<sequence>MLRGGCKASERRRHLIDRLSWQQDQALSSSIYLLREMGPTAFLLREEEPENRDFRVTTAPNTPRLPARRTRPVPPDPPCM</sequence>
<name>A0A212C261_CEREH</name>
<accession>A0A212C261</accession>
<comment type="caution">
    <text evidence="2">The sequence shown here is derived from an EMBL/GenBank/DDBJ whole genome shotgun (WGS) entry which is preliminary data.</text>
</comment>
<evidence type="ECO:0000313" key="3">
    <source>
        <dbReference type="Proteomes" id="UP000242450"/>
    </source>
</evidence>
<organism evidence="2 3">
    <name type="scientific">Cervus elaphus hippelaphus</name>
    <name type="common">European red deer</name>
    <dbReference type="NCBI Taxonomy" id="46360"/>
    <lineage>
        <taxon>Eukaryota</taxon>
        <taxon>Metazoa</taxon>
        <taxon>Chordata</taxon>
        <taxon>Craniata</taxon>
        <taxon>Vertebrata</taxon>
        <taxon>Euteleostomi</taxon>
        <taxon>Mammalia</taxon>
        <taxon>Eutheria</taxon>
        <taxon>Laurasiatheria</taxon>
        <taxon>Artiodactyla</taxon>
        <taxon>Ruminantia</taxon>
        <taxon>Pecora</taxon>
        <taxon>Cervidae</taxon>
        <taxon>Cervinae</taxon>
        <taxon>Cervus</taxon>
    </lineage>
</organism>
<reference evidence="2 3" key="1">
    <citation type="journal article" date="2018" name="Mol. Genet. Genomics">
        <title>The red deer Cervus elaphus genome CerEla1.0: sequencing, annotating, genes, and chromosomes.</title>
        <authorList>
            <person name="Bana N.A."/>
            <person name="Nyiri A."/>
            <person name="Nagy J."/>
            <person name="Frank K."/>
            <person name="Nagy T."/>
            <person name="Steger V."/>
            <person name="Schiller M."/>
            <person name="Lakatos P."/>
            <person name="Sugar L."/>
            <person name="Horn P."/>
            <person name="Barta E."/>
            <person name="Orosz L."/>
        </authorList>
    </citation>
    <scope>NUCLEOTIDE SEQUENCE [LARGE SCALE GENOMIC DNA]</scope>
    <source>
        <strain evidence="2">Hungarian</strain>
    </source>
</reference>
<evidence type="ECO:0000313" key="2">
    <source>
        <dbReference type="EMBL" id="OWK00081.1"/>
    </source>
</evidence>
<dbReference type="AlphaFoldDB" id="A0A212C261"/>
<dbReference type="Proteomes" id="UP000242450">
    <property type="component" value="Chromosome 33"/>
</dbReference>
<dbReference type="EMBL" id="MKHE01000033">
    <property type="protein sequence ID" value="OWK00081.1"/>
    <property type="molecule type" value="Genomic_DNA"/>
</dbReference>